<organism evidence="2 3">
    <name type="scientific">Acaulospora morrowiae</name>
    <dbReference type="NCBI Taxonomy" id="94023"/>
    <lineage>
        <taxon>Eukaryota</taxon>
        <taxon>Fungi</taxon>
        <taxon>Fungi incertae sedis</taxon>
        <taxon>Mucoromycota</taxon>
        <taxon>Glomeromycotina</taxon>
        <taxon>Glomeromycetes</taxon>
        <taxon>Diversisporales</taxon>
        <taxon>Acaulosporaceae</taxon>
        <taxon>Acaulospora</taxon>
    </lineage>
</organism>
<reference evidence="2" key="1">
    <citation type="submission" date="2021-06" db="EMBL/GenBank/DDBJ databases">
        <authorList>
            <person name="Kallberg Y."/>
            <person name="Tangrot J."/>
            <person name="Rosling A."/>
        </authorList>
    </citation>
    <scope>NUCLEOTIDE SEQUENCE</scope>
    <source>
        <strain evidence="2">CL551</strain>
    </source>
</reference>
<dbReference type="Proteomes" id="UP000789342">
    <property type="component" value="Unassembled WGS sequence"/>
</dbReference>
<feature type="compositionally biased region" description="Low complexity" evidence="1">
    <location>
        <begin position="48"/>
        <end position="58"/>
    </location>
</feature>
<comment type="caution">
    <text evidence="2">The sequence shown here is derived from an EMBL/GenBank/DDBJ whole genome shotgun (WGS) entry which is preliminary data.</text>
</comment>
<protein>
    <submittedName>
        <fullName evidence="2">1762_t:CDS:1</fullName>
    </submittedName>
</protein>
<dbReference type="AlphaFoldDB" id="A0A9N9NVQ4"/>
<evidence type="ECO:0000256" key="1">
    <source>
        <dbReference type="SAM" id="MobiDB-lite"/>
    </source>
</evidence>
<evidence type="ECO:0000313" key="3">
    <source>
        <dbReference type="Proteomes" id="UP000789342"/>
    </source>
</evidence>
<feature type="non-terminal residue" evidence="2">
    <location>
        <position position="1"/>
    </location>
</feature>
<feature type="compositionally biased region" description="Low complexity" evidence="1">
    <location>
        <begin position="9"/>
        <end position="26"/>
    </location>
</feature>
<keyword evidence="3" id="KW-1185">Reference proteome</keyword>
<name>A0A9N9NVQ4_9GLOM</name>
<dbReference type="EMBL" id="CAJVPV010049745">
    <property type="protein sequence ID" value="CAG8776647.1"/>
    <property type="molecule type" value="Genomic_DNA"/>
</dbReference>
<accession>A0A9N9NVQ4</accession>
<evidence type="ECO:0000313" key="2">
    <source>
        <dbReference type="EMBL" id="CAG8776647.1"/>
    </source>
</evidence>
<proteinExistence type="predicted"/>
<feature type="region of interest" description="Disordered" evidence="1">
    <location>
        <begin position="1"/>
        <end position="71"/>
    </location>
</feature>
<sequence length="71" mass="7512">DSFSDYESDTSSSSHSTPSPMATTPPLVSNSRHGSRGLCQYPHEHKFSSSNSLESSASCDNGIQTYAGIAN</sequence>
<gene>
    <name evidence="2" type="ORF">AMORRO_LOCUS16974</name>
</gene>